<keyword evidence="4 11" id="KW-1134">Transmembrane beta strand</keyword>
<dbReference type="EMBL" id="SDPV01000002">
    <property type="protein sequence ID" value="RXZ64384.1"/>
    <property type="molecule type" value="Genomic_DNA"/>
</dbReference>
<dbReference type="GO" id="GO:0009279">
    <property type="term" value="C:cell outer membrane"/>
    <property type="evidence" value="ECO:0007669"/>
    <property type="project" value="UniProtKB-SubCell"/>
</dbReference>
<evidence type="ECO:0000256" key="6">
    <source>
        <dbReference type="ARBA" id="ARBA00022729"/>
    </source>
</evidence>
<dbReference type="GO" id="GO:0015344">
    <property type="term" value="F:siderophore uptake transmembrane transporter activity"/>
    <property type="evidence" value="ECO:0007669"/>
    <property type="project" value="TreeGrafter"/>
</dbReference>
<evidence type="ECO:0000256" key="5">
    <source>
        <dbReference type="ARBA" id="ARBA00022692"/>
    </source>
</evidence>
<evidence type="ECO:0000256" key="4">
    <source>
        <dbReference type="ARBA" id="ARBA00022452"/>
    </source>
</evidence>
<comment type="subcellular location">
    <subcellularLocation>
        <location evidence="1 11">Cell outer membrane</location>
        <topology evidence="1 11">Multi-pass membrane protein</topology>
    </subcellularLocation>
</comment>
<reference evidence="16 17" key="1">
    <citation type="submission" date="2019-01" db="EMBL/GenBank/DDBJ databases">
        <title>Altererythrobacter rhizovicinus sp. nov., isolated from the rhizosphere soil of Haloxylon ammodendron.</title>
        <authorList>
            <person name="Li H.-P."/>
            <person name="Gou J.-Y."/>
            <person name="Yao D."/>
            <person name="Han Q.-Q."/>
            <person name="Shao K.-Z."/>
            <person name="Zhao Q."/>
            <person name="Zhang J.-L."/>
        </authorList>
    </citation>
    <scope>NUCLEOTIDE SEQUENCE [LARGE SCALE GENOMIC DNA]</scope>
    <source>
        <strain evidence="16 17">AY-3R</strain>
    </source>
</reference>
<dbReference type="InterPro" id="IPR012910">
    <property type="entry name" value="Plug_dom"/>
</dbReference>
<dbReference type="Pfam" id="PF07715">
    <property type="entry name" value="Plug"/>
    <property type="match status" value="1"/>
</dbReference>
<name>A0A4Q2KH00_9SPHN</name>
<protein>
    <submittedName>
        <fullName evidence="16">TonB-dependent hemoglobin/transferrin/lactoferrin family receptor</fullName>
    </submittedName>
</protein>
<evidence type="ECO:0000256" key="3">
    <source>
        <dbReference type="ARBA" id="ARBA00022448"/>
    </source>
</evidence>
<evidence type="ECO:0000259" key="14">
    <source>
        <dbReference type="Pfam" id="PF00593"/>
    </source>
</evidence>
<keyword evidence="3 11" id="KW-0813">Transport</keyword>
<dbReference type="GO" id="GO:0015232">
    <property type="term" value="F:heme transmembrane transporter activity"/>
    <property type="evidence" value="ECO:0007669"/>
    <property type="project" value="InterPro"/>
</dbReference>
<dbReference type="InterPro" id="IPR000531">
    <property type="entry name" value="Beta-barrel_TonB"/>
</dbReference>
<dbReference type="PANTHER" id="PTHR30069">
    <property type="entry name" value="TONB-DEPENDENT OUTER MEMBRANE RECEPTOR"/>
    <property type="match status" value="1"/>
</dbReference>
<dbReference type="CDD" id="cd01347">
    <property type="entry name" value="ligand_gated_channel"/>
    <property type="match status" value="1"/>
</dbReference>
<evidence type="ECO:0000256" key="2">
    <source>
        <dbReference type="ARBA" id="ARBA00009810"/>
    </source>
</evidence>
<evidence type="ECO:0000256" key="7">
    <source>
        <dbReference type="ARBA" id="ARBA00023077"/>
    </source>
</evidence>
<dbReference type="SUPFAM" id="SSF56935">
    <property type="entry name" value="Porins"/>
    <property type="match status" value="1"/>
</dbReference>
<evidence type="ECO:0000256" key="1">
    <source>
        <dbReference type="ARBA" id="ARBA00004571"/>
    </source>
</evidence>
<accession>A0A4Q2KH00</accession>
<feature type="signal peptide" evidence="13">
    <location>
        <begin position="1"/>
        <end position="21"/>
    </location>
</feature>
<dbReference type="RefSeq" id="WP_129524695.1">
    <property type="nucleotide sequence ID" value="NZ_SDPV01000002.1"/>
</dbReference>
<dbReference type="InterPro" id="IPR037066">
    <property type="entry name" value="Plug_dom_sf"/>
</dbReference>
<evidence type="ECO:0000256" key="10">
    <source>
        <dbReference type="ARBA" id="ARBA00023237"/>
    </source>
</evidence>
<keyword evidence="9 16" id="KW-0675">Receptor</keyword>
<keyword evidence="6 13" id="KW-0732">Signal</keyword>
<dbReference type="PANTHER" id="PTHR30069:SF29">
    <property type="entry name" value="HEMOGLOBIN AND HEMOGLOBIN-HAPTOGLOBIN-BINDING PROTEIN 1-RELATED"/>
    <property type="match status" value="1"/>
</dbReference>
<proteinExistence type="inferred from homology"/>
<keyword evidence="17" id="KW-1185">Reference proteome</keyword>
<feature type="domain" description="TonB-dependent receptor plug" evidence="15">
    <location>
        <begin position="49"/>
        <end position="169"/>
    </location>
</feature>
<dbReference type="NCBIfam" id="TIGR01785">
    <property type="entry name" value="TonB-hemin"/>
    <property type="match status" value="1"/>
</dbReference>
<evidence type="ECO:0000256" key="13">
    <source>
        <dbReference type="SAM" id="SignalP"/>
    </source>
</evidence>
<dbReference type="Gene3D" id="2.40.170.20">
    <property type="entry name" value="TonB-dependent receptor, beta-barrel domain"/>
    <property type="match status" value="1"/>
</dbReference>
<dbReference type="GO" id="GO:0044718">
    <property type="term" value="P:siderophore transmembrane transport"/>
    <property type="evidence" value="ECO:0007669"/>
    <property type="project" value="TreeGrafter"/>
</dbReference>
<evidence type="ECO:0000256" key="12">
    <source>
        <dbReference type="RuleBase" id="RU003357"/>
    </source>
</evidence>
<comment type="caution">
    <text evidence="16">The sequence shown here is derived from an EMBL/GenBank/DDBJ whole genome shotgun (WGS) entry which is preliminary data.</text>
</comment>
<feature type="domain" description="TonB-dependent receptor-like beta-barrel" evidence="14">
    <location>
        <begin position="295"/>
        <end position="701"/>
    </location>
</feature>
<evidence type="ECO:0000313" key="16">
    <source>
        <dbReference type="EMBL" id="RXZ64384.1"/>
    </source>
</evidence>
<dbReference type="AlphaFoldDB" id="A0A4Q2KH00"/>
<sequence>MWLRASAGAALAVFGAGVAHAAGDAAGEAASAERDPHIVVTATRTPVSIEDVPATVTVITDEEIADTMATDVKDLVRYEPGVSVRRAPARFGAALGTTGRARNEDFVIRGIGGNRVLIQVDGIRSPQGFTFGAQEAGRGGYTDVSLVKSVEILRGPASALYGSDGLAGAVSFTTSDPADLIGAGKSVGGFVRASYSSADDEFAETAAVAGRTGEWSALVAYTRRDFEELDNQGTVGGIGEDRTLPNPQDGHSNALLGKLVWESGAHRVRLTGEYLESELSSDILSGEGPAYLFGPSPVWNVDSLTAHDTTDRARVSLDWTFTGEGAGAIDYAHAAVYFQDGEDVQFTRELRTPAPDRDRRNTFENRVYGAAAEARSTLATGPITHTLAFGGDVSFTRQEGLRDGTVPPAGEVFPTRAFPVTDFTLGGVFLADEIALFDGALTIFPALRFDFYELDPTDDPLLPGFQAAGQKDSRLSPKLGVTARLAEGVLLFGNYAQGFRAPTPSQVNNFFGNIAHGYISAPNPDLGPERSESWEAGIRFTGDAVSLSVAAFHADYDDFISQQVVSGSFTPADPAIYQFVNYDRVEIEGLEAKATYTMDSGVYGRFAIAYADGDILSPGEARRPLDTVDPLNLVAGLGYREPVGRFGAELIATHHARKSRDDAEGVCSTQCYRSRAFTVLDATAFVALTDAIKLRAGVFNLTDETYAYWSDVRGLEAGAPAIDAYTRPGRNASVSLSVRF</sequence>
<keyword evidence="10 11" id="KW-0998">Cell outer membrane</keyword>
<dbReference type="Pfam" id="PF00593">
    <property type="entry name" value="TonB_dep_Rec_b-barrel"/>
    <property type="match status" value="1"/>
</dbReference>
<evidence type="ECO:0000256" key="8">
    <source>
        <dbReference type="ARBA" id="ARBA00023136"/>
    </source>
</evidence>
<dbReference type="InterPro" id="IPR011276">
    <property type="entry name" value="TonB_haem/Hb_rcpt"/>
</dbReference>
<keyword evidence="5 11" id="KW-0812">Transmembrane</keyword>
<dbReference type="InterPro" id="IPR010949">
    <property type="entry name" value="TonB_Hb/transfer/lactofer_rcpt"/>
</dbReference>
<keyword evidence="8 11" id="KW-0472">Membrane</keyword>
<dbReference type="Proteomes" id="UP000293623">
    <property type="component" value="Unassembled WGS sequence"/>
</dbReference>
<evidence type="ECO:0000256" key="9">
    <source>
        <dbReference type="ARBA" id="ARBA00023170"/>
    </source>
</evidence>
<dbReference type="InterPro" id="IPR039426">
    <property type="entry name" value="TonB-dep_rcpt-like"/>
</dbReference>
<organism evidence="16 17">
    <name type="scientific">Pelagerythrobacter rhizovicinus</name>
    <dbReference type="NCBI Taxonomy" id="2268576"/>
    <lineage>
        <taxon>Bacteria</taxon>
        <taxon>Pseudomonadati</taxon>
        <taxon>Pseudomonadota</taxon>
        <taxon>Alphaproteobacteria</taxon>
        <taxon>Sphingomonadales</taxon>
        <taxon>Erythrobacteraceae</taxon>
        <taxon>Pelagerythrobacter</taxon>
    </lineage>
</organism>
<dbReference type="NCBIfam" id="TIGR01786">
    <property type="entry name" value="TonB-hemlactrns"/>
    <property type="match status" value="1"/>
</dbReference>
<dbReference type="PROSITE" id="PS52016">
    <property type="entry name" value="TONB_DEPENDENT_REC_3"/>
    <property type="match status" value="1"/>
</dbReference>
<feature type="chain" id="PRO_5020706126" evidence="13">
    <location>
        <begin position="22"/>
        <end position="740"/>
    </location>
</feature>
<dbReference type="InterPro" id="IPR036942">
    <property type="entry name" value="Beta-barrel_TonB_sf"/>
</dbReference>
<keyword evidence="7 12" id="KW-0798">TonB box</keyword>
<comment type="similarity">
    <text evidence="2 11 12">Belongs to the TonB-dependent receptor family.</text>
</comment>
<evidence type="ECO:0000259" key="15">
    <source>
        <dbReference type="Pfam" id="PF07715"/>
    </source>
</evidence>
<evidence type="ECO:0000313" key="17">
    <source>
        <dbReference type="Proteomes" id="UP000293623"/>
    </source>
</evidence>
<dbReference type="OrthoDB" id="9796221at2"/>
<gene>
    <name evidence="16" type="ORF">ETX26_10820</name>
</gene>
<dbReference type="Gene3D" id="2.170.130.10">
    <property type="entry name" value="TonB-dependent receptor, plug domain"/>
    <property type="match status" value="1"/>
</dbReference>
<evidence type="ECO:0000256" key="11">
    <source>
        <dbReference type="PROSITE-ProRule" id="PRU01360"/>
    </source>
</evidence>